<dbReference type="InterPro" id="IPR014284">
    <property type="entry name" value="RNA_pol_sigma-70_dom"/>
</dbReference>
<evidence type="ECO:0000256" key="4">
    <source>
        <dbReference type="ARBA" id="ARBA00023125"/>
    </source>
</evidence>
<evidence type="ECO:0000313" key="10">
    <source>
        <dbReference type="EMBL" id="HEN15204.1"/>
    </source>
</evidence>
<feature type="domain" description="RNA polymerase sigma-70 region 2" evidence="8">
    <location>
        <begin position="24"/>
        <end position="91"/>
    </location>
</feature>
<dbReference type="InterPro" id="IPR013249">
    <property type="entry name" value="RNA_pol_sigma70_r4_t2"/>
</dbReference>
<keyword evidence="4 6" id="KW-0238">DNA-binding</keyword>
<evidence type="ECO:0000256" key="6">
    <source>
        <dbReference type="RuleBase" id="RU000716"/>
    </source>
</evidence>
<dbReference type="InterPro" id="IPR013324">
    <property type="entry name" value="RNA_pol_sigma_r3/r4-like"/>
</dbReference>
<gene>
    <name evidence="10" type="ORF">ENQ76_07030</name>
</gene>
<dbReference type="PROSITE" id="PS01063">
    <property type="entry name" value="SIGMA70_ECF"/>
    <property type="match status" value="1"/>
</dbReference>
<organism evidence="10">
    <name type="scientific">Schlesneria paludicola</name>
    <dbReference type="NCBI Taxonomy" id="360056"/>
    <lineage>
        <taxon>Bacteria</taxon>
        <taxon>Pseudomonadati</taxon>
        <taxon>Planctomycetota</taxon>
        <taxon>Planctomycetia</taxon>
        <taxon>Planctomycetales</taxon>
        <taxon>Planctomycetaceae</taxon>
        <taxon>Schlesneria</taxon>
    </lineage>
</organism>
<dbReference type="InterPro" id="IPR039425">
    <property type="entry name" value="RNA_pol_sigma-70-like"/>
</dbReference>
<comment type="similarity">
    <text evidence="1 6">Belongs to the sigma-70 factor family. ECF subfamily.</text>
</comment>
<sequence>MNDAPDQTLIDRCLAGQTEAFGVLVERYQHRLYGSLVHVVGSRDQAQDIAQDAFAHAFEKLSSFRGQSAFYSWLFRIALNAAVSARRKTRRISGSVDAHREATGAEPIDTRTSTAPDHAAHVADRQQLVQRALAQLPEEYRTALVLKEMDDLKYEEIADILGVPLGTVRSRIHRARQELRTRLQWALQAEE</sequence>
<dbReference type="InterPro" id="IPR007627">
    <property type="entry name" value="RNA_pol_sigma70_r2"/>
</dbReference>
<dbReference type="SUPFAM" id="SSF88946">
    <property type="entry name" value="Sigma2 domain of RNA polymerase sigma factors"/>
    <property type="match status" value="1"/>
</dbReference>
<dbReference type="GO" id="GO:0006352">
    <property type="term" value="P:DNA-templated transcription initiation"/>
    <property type="evidence" value="ECO:0007669"/>
    <property type="project" value="InterPro"/>
</dbReference>
<comment type="caution">
    <text evidence="10">The sequence shown here is derived from an EMBL/GenBank/DDBJ whole genome shotgun (WGS) entry which is preliminary data.</text>
</comment>
<name>A0A7C2JXT0_9PLAN</name>
<feature type="domain" description="RNA polymerase sigma factor 70 region 4 type 2" evidence="9">
    <location>
        <begin position="127"/>
        <end position="179"/>
    </location>
</feature>
<keyword evidence="2 6" id="KW-0805">Transcription regulation</keyword>
<evidence type="ECO:0000259" key="8">
    <source>
        <dbReference type="Pfam" id="PF04542"/>
    </source>
</evidence>
<dbReference type="Gene3D" id="1.10.1740.10">
    <property type="match status" value="1"/>
</dbReference>
<evidence type="ECO:0000256" key="3">
    <source>
        <dbReference type="ARBA" id="ARBA00023082"/>
    </source>
</evidence>
<dbReference type="AlphaFoldDB" id="A0A7C2JXT0"/>
<dbReference type="InterPro" id="IPR036388">
    <property type="entry name" value="WH-like_DNA-bd_sf"/>
</dbReference>
<evidence type="ECO:0000256" key="5">
    <source>
        <dbReference type="ARBA" id="ARBA00023163"/>
    </source>
</evidence>
<evidence type="ECO:0000256" key="1">
    <source>
        <dbReference type="ARBA" id="ARBA00010641"/>
    </source>
</evidence>
<dbReference type="EMBL" id="DSOK01000201">
    <property type="protein sequence ID" value="HEN15204.1"/>
    <property type="molecule type" value="Genomic_DNA"/>
</dbReference>
<evidence type="ECO:0000256" key="2">
    <source>
        <dbReference type="ARBA" id="ARBA00023015"/>
    </source>
</evidence>
<dbReference type="PANTHER" id="PTHR43133:SF53">
    <property type="entry name" value="ECF RNA POLYMERASE SIGMA-E FACTOR"/>
    <property type="match status" value="1"/>
</dbReference>
<dbReference type="CDD" id="cd06171">
    <property type="entry name" value="Sigma70_r4"/>
    <property type="match status" value="1"/>
</dbReference>
<accession>A0A7C2JXT0</accession>
<dbReference type="NCBIfam" id="TIGR02937">
    <property type="entry name" value="sigma70-ECF"/>
    <property type="match status" value="1"/>
</dbReference>
<dbReference type="Pfam" id="PF04542">
    <property type="entry name" value="Sigma70_r2"/>
    <property type="match status" value="1"/>
</dbReference>
<dbReference type="Pfam" id="PF08281">
    <property type="entry name" value="Sigma70_r4_2"/>
    <property type="match status" value="1"/>
</dbReference>
<evidence type="ECO:0000256" key="7">
    <source>
        <dbReference type="SAM" id="MobiDB-lite"/>
    </source>
</evidence>
<feature type="region of interest" description="Disordered" evidence="7">
    <location>
        <begin position="94"/>
        <end position="116"/>
    </location>
</feature>
<dbReference type="Gene3D" id="1.10.10.10">
    <property type="entry name" value="Winged helix-like DNA-binding domain superfamily/Winged helix DNA-binding domain"/>
    <property type="match status" value="1"/>
</dbReference>
<dbReference type="GO" id="GO:0016987">
    <property type="term" value="F:sigma factor activity"/>
    <property type="evidence" value="ECO:0007669"/>
    <property type="project" value="UniProtKB-KW"/>
</dbReference>
<dbReference type="PANTHER" id="PTHR43133">
    <property type="entry name" value="RNA POLYMERASE ECF-TYPE SIGMA FACTO"/>
    <property type="match status" value="1"/>
</dbReference>
<reference evidence="10" key="1">
    <citation type="journal article" date="2020" name="mSystems">
        <title>Genome- and Community-Level Interaction Insights into Carbon Utilization and Element Cycling Functions of Hydrothermarchaeota in Hydrothermal Sediment.</title>
        <authorList>
            <person name="Zhou Z."/>
            <person name="Liu Y."/>
            <person name="Xu W."/>
            <person name="Pan J."/>
            <person name="Luo Z.H."/>
            <person name="Li M."/>
        </authorList>
    </citation>
    <scope>NUCLEOTIDE SEQUENCE [LARGE SCALE GENOMIC DNA]</scope>
    <source>
        <strain evidence="10">SpSt-339</strain>
    </source>
</reference>
<dbReference type="GO" id="GO:0003677">
    <property type="term" value="F:DNA binding"/>
    <property type="evidence" value="ECO:0007669"/>
    <property type="project" value="UniProtKB-KW"/>
</dbReference>
<keyword evidence="3 6" id="KW-0731">Sigma factor</keyword>
<evidence type="ECO:0000259" key="9">
    <source>
        <dbReference type="Pfam" id="PF08281"/>
    </source>
</evidence>
<proteinExistence type="inferred from homology"/>
<keyword evidence="5 6" id="KW-0804">Transcription</keyword>
<protein>
    <recommendedName>
        <fullName evidence="6">RNA polymerase sigma factor</fullName>
    </recommendedName>
</protein>
<dbReference type="SUPFAM" id="SSF88659">
    <property type="entry name" value="Sigma3 and sigma4 domains of RNA polymerase sigma factors"/>
    <property type="match status" value="1"/>
</dbReference>
<dbReference type="InterPro" id="IPR013325">
    <property type="entry name" value="RNA_pol_sigma_r2"/>
</dbReference>
<dbReference type="InterPro" id="IPR000838">
    <property type="entry name" value="RNA_pol_sigma70_ECF_CS"/>
</dbReference>